<evidence type="ECO:0008006" key="5">
    <source>
        <dbReference type="Google" id="ProtNLM"/>
    </source>
</evidence>
<dbReference type="Proteomes" id="UP000193010">
    <property type="component" value="Unassembled WGS sequence"/>
</dbReference>
<keyword evidence="4" id="KW-1185">Reference proteome</keyword>
<evidence type="ECO:0000313" key="3">
    <source>
        <dbReference type="EMBL" id="ORV54350.1"/>
    </source>
</evidence>
<name>A0A1X1UC22_MYCFL</name>
<dbReference type="STRING" id="292462.AWC05_17245"/>
<evidence type="ECO:0000256" key="1">
    <source>
        <dbReference type="SAM" id="MobiDB-lite"/>
    </source>
</evidence>
<organism evidence="3 4">
    <name type="scientific">Mycobacterium florentinum</name>
    <dbReference type="NCBI Taxonomy" id="292462"/>
    <lineage>
        <taxon>Bacteria</taxon>
        <taxon>Bacillati</taxon>
        <taxon>Actinomycetota</taxon>
        <taxon>Actinomycetes</taxon>
        <taxon>Mycobacteriales</taxon>
        <taxon>Mycobacteriaceae</taxon>
        <taxon>Mycobacterium</taxon>
        <taxon>Mycobacterium simiae complex</taxon>
    </lineage>
</organism>
<feature type="transmembrane region" description="Helical" evidence="2">
    <location>
        <begin position="12"/>
        <end position="32"/>
    </location>
</feature>
<feature type="transmembrane region" description="Helical" evidence="2">
    <location>
        <begin position="203"/>
        <end position="226"/>
    </location>
</feature>
<gene>
    <name evidence="3" type="ORF">AWC05_17245</name>
</gene>
<feature type="transmembrane region" description="Helical" evidence="2">
    <location>
        <begin position="56"/>
        <end position="82"/>
    </location>
</feature>
<feature type="transmembrane region" description="Helical" evidence="2">
    <location>
        <begin position="94"/>
        <end position="118"/>
    </location>
</feature>
<feature type="region of interest" description="Disordered" evidence="1">
    <location>
        <begin position="234"/>
        <end position="257"/>
    </location>
</feature>
<evidence type="ECO:0000313" key="4">
    <source>
        <dbReference type="Proteomes" id="UP000193010"/>
    </source>
</evidence>
<sequence length="257" mass="27855">MSEHDDYLWQRFFAACSLFFVVFTFTGLEIFWPQPPSFGLSADQTAAYYVDHRTGFLIGVVMCSIGMAFLLAWTVQFCLMLWRLDAGSRAVTAVTVASLAASPILLSFDLAIFGVVAYRPSDTSPDITRALSDVAWLGSQHIWPMLAAGMALGGILILKTQGRSGSLPAWLGYFSLVVAVCEFGQLPIFFFKTGPFSGNGVGAWYLATFTWGPWILAAGWAMYRALGGQEAERRKSGDRFDAGSPGVGAGSLTGQPR</sequence>
<feature type="transmembrane region" description="Helical" evidence="2">
    <location>
        <begin position="138"/>
        <end position="158"/>
    </location>
</feature>
<reference evidence="3 4" key="1">
    <citation type="submission" date="2016-01" db="EMBL/GenBank/DDBJ databases">
        <title>The new phylogeny of the genus Mycobacterium.</title>
        <authorList>
            <person name="Tarcisio F."/>
            <person name="Conor M."/>
            <person name="Antonella G."/>
            <person name="Elisabetta G."/>
            <person name="Giulia F.S."/>
            <person name="Sara T."/>
            <person name="Anna F."/>
            <person name="Clotilde B."/>
            <person name="Roberto B."/>
            <person name="Veronica D.S."/>
            <person name="Fabio R."/>
            <person name="Monica P."/>
            <person name="Olivier J."/>
            <person name="Enrico T."/>
            <person name="Nicola S."/>
        </authorList>
    </citation>
    <scope>NUCLEOTIDE SEQUENCE [LARGE SCALE GENOMIC DNA]</scope>
    <source>
        <strain evidence="3 4">DSM 44852</strain>
    </source>
</reference>
<dbReference type="EMBL" id="LQOV01000008">
    <property type="protein sequence ID" value="ORV54350.1"/>
    <property type="molecule type" value="Genomic_DNA"/>
</dbReference>
<protein>
    <recommendedName>
        <fullName evidence="5">DUF4386 domain-containing protein</fullName>
    </recommendedName>
</protein>
<feature type="transmembrane region" description="Helical" evidence="2">
    <location>
        <begin position="170"/>
        <end position="191"/>
    </location>
</feature>
<keyword evidence="2" id="KW-0472">Membrane</keyword>
<keyword evidence="2" id="KW-1133">Transmembrane helix</keyword>
<proteinExistence type="predicted"/>
<comment type="caution">
    <text evidence="3">The sequence shown here is derived from an EMBL/GenBank/DDBJ whole genome shotgun (WGS) entry which is preliminary data.</text>
</comment>
<dbReference type="AlphaFoldDB" id="A0A1X1UC22"/>
<accession>A0A1X1UC22</accession>
<keyword evidence="2" id="KW-0812">Transmembrane</keyword>
<evidence type="ECO:0000256" key="2">
    <source>
        <dbReference type="SAM" id="Phobius"/>
    </source>
</evidence>